<dbReference type="Gene3D" id="1.20.144.10">
    <property type="entry name" value="Phosphatidic acid phosphatase type 2/haloperoxidase"/>
    <property type="match status" value="1"/>
</dbReference>
<gene>
    <name evidence="3" type="ORF">A2675_03955</name>
</gene>
<dbReference type="Proteomes" id="UP000176997">
    <property type="component" value="Unassembled WGS sequence"/>
</dbReference>
<dbReference type="SUPFAM" id="SSF48317">
    <property type="entry name" value="Acid phosphatase/Vanadium-dependent haloperoxidase"/>
    <property type="match status" value="1"/>
</dbReference>
<feature type="transmembrane region" description="Helical" evidence="1">
    <location>
        <begin position="149"/>
        <end position="167"/>
    </location>
</feature>
<accession>A0A1G2S5V5</accession>
<reference evidence="3 4" key="1">
    <citation type="journal article" date="2016" name="Nat. Commun.">
        <title>Thousands of microbial genomes shed light on interconnected biogeochemical processes in an aquifer system.</title>
        <authorList>
            <person name="Anantharaman K."/>
            <person name="Brown C.T."/>
            <person name="Hug L.A."/>
            <person name="Sharon I."/>
            <person name="Castelle C.J."/>
            <person name="Probst A.J."/>
            <person name="Thomas B.C."/>
            <person name="Singh A."/>
            <person name="Wilkins M.J."/>
            <person name="Karaoz U."/>
            <person name="Brodie E.L."/>
            <person name="Williams K.H."/>
            <person name="Hubbard S.S."/>
            <person name="Banfield J.F."/>
        </authorList>
    </citation>
    <scope>NUCLEOTIDE SEQUENCE [LARGE SCALE GENOMIC DNA]</scope>
</reference>
<feature type="domain" description="Phosphatidic acid phosphatase type 2/haloperoxidase" evidence="2">
    <location>
        <begin position="55"/>
        <end position="164"/>
    </location>
</feature>
<organism evidence="3 4">
    <name type="scientific">Candidatus Yonathbacteria bacterium RIFCSPHIGHO2_01_FULL_51_10</name>
    <dbReference type="NCBI Taxonomy" id="1802723"/>
    <lineage>
        <taxon>Bacteria</taxon>
        <taxon>Candidatus Yonathiibacteriota</taxon>
    </lineage>
</organism>
<feature type="transmembrane region" description="Helical" evidence="1">
    <location>
        <begin position="125"/>
        <end position="143"/>
    </location>
</feature>
<protein>
    <recommendedName>
        <fullName evidence="2">Phosphatidic acid phosphatase type 2/haloperoxidase domain-containing protein</fullName>
    </recommendedName>
</protein>
<dbReference type="PANTHER" id="PTHR14969:SF13">
    <property type="entry name" value="AT30094P"/>
    <property type="match status" value="1"/>
</dbReference>
<evidence type="ECO:0000259" key="2">
    <source>
        <dbReference type="SMART" id="SM00014"/>
    </source>
</evidence>
<dbReference type="EMBL" id="MHUS01000022">
    <property type="protein sequence ID" value="OHA80475.1"/>
    <property type="molecule type" value="Genomic_DNA"/>
</dbReference>
<feature type="transmembrane region" description="Helical" evidence="1">
    <location>
        <begin position="100"/>
        <end position="118"/>
    </location>
</feature>
<feature type="transmembrane region" description="Helical" evidence="1">
    <location>
        <begin position="56"/>
        <end position="73"/>
    </location>
</feature>
<proteinExistence type="predicted"/>
<dbReference type="Pfam" id="PF01569">
    <property type="entry name" value="PAP2"/>
    <property type="match status" value="1"/>
</dbReference>
<keyword evidence="1" id="KW-1133">Transmembrane helix</keyword>
<sequence>MNETLFHALNSLAGVSPVTDAFIIFSAVWLPYVLVVVLGGFLLFHHDKPSQAARDLFVILAAASCAYLVARAIKGGFPMPRPFMVLQDVNLLFRPHDMQAFPSSHATFFMALASALFFYHRRIAWFFFVAAVLIGVARVVAGVHWPGDILAGWIIGGGIGALAYLALQKLQNRWKSL</sequence>
<dbReference type="InterPro" id="IPR000326">
    <property type="entry name" value="PAP2/HPO"/>
</dbReference>
<dbReference type="SMART" id="SM00014">
    <property type="entry name" value="acidPPc"/>
    <property type="match status" value="1"/>
</dbReference>
<evidence type="ECO:0000256" key="1">
    <source>
        <dbReference type="SAM" id="Phobius"/>
    </source>
</evidence>
<keyword evidence="1" id="KW-0472">Membrane</keyword>
<feature type="transmembrane region" description="Helical" evidence="1">
    <location>
        <begin position="21"/>
        <end position="44"/>
    </location>
</feature>
<evidence type="ECO:0000313" key="4">
    <source>
        <dbReference type="Proteomes" id="UP000176997"/>
    </source>
</evidence>
<dbReference type="AlphaFoldDB" id="A0A1G2S5V5"/>
<dbReference type="InterPro" id="IPR036938">
    <property type="entry name" value="PAP2/HPO_sf"/>
</dbReference>
<keyword evidence="1" id="KW-0812">Transmembrane</keyword>
<name>A0A1G2S5V5_9BACT</name>
<comment type="caution">
    <text evidence="3">The sequence shown here is derived from an EMBL/GenBank/DDBJ whole genome shotgun (WGS) entry which is preliminary data.</text>
</comment>
<evidence type="ECO:0000313" key="3">
    <source>
        <dbReference type="EMBL" id="OHA80475.1"/>
    </source>
</evidence>
<dbReference type="STRING" id="1802723.A2675_03955"/>
<dbReference type="PANTHER" id="PTHR14969">
    <property type="entry name" value="SPHINGOSINE-1-PHOSPHATE PHOSPHOHYDROLASE"/>
    <property type="match status" value="1"/>
</dbReference>